<evidence type="ECO:0000313" key="10">
    <source>
        <dbReference type="EMBL" id="MDQ0167599.1"/>
    </source>
</evidence>
<comment type="domain">
    <text evidence="8">The N-terminal region contains the highly conserved SGGXDS motif, predicted to be a P-loop motif involved in ATP binding.</text>
</comment>
<dbReference type="CDD" id="cd01992">
    <property type="entry name" value="TilS_N"/>
    <property type="match status" value="1"/>
</dbReference>
<keyword evidence="6 8" id="KW-0067">ATP-binding</keyword>
<evidence type="ECO:0000256" key="1">
    <source>
        <dbReference type="ARBA" id="ARBA00004496"/>
    </source>
</evidence>
<dbReference type="SUPFAM" id="SSF56037">
    <property type="entry name" value="PheT/TilS domain"/>
    <property type="match status" value="1"/>
</dbReference>
<keyword evidence="4 8" id="KW-0819">tRNA processing</keyword>
<dbReference type="InterPro" id="IPR012795">
    <property type="entry name" value="tRNA_Ile_lys_synt_N"/>
</dbReference>
<dbReference type="Gene3D" id="3.40.50.620">
    <property type="entry name" value="HUPs"/>
    <property type="match status" value="1"/>
</dbReference>
<dbReference type="InterPro" id="IPR014729">
    <property type="entry name" value="Rossmann-like_a/b/a_fold"/>
</dbReference>
<evidence type="ECO:0000256" key="5">
    <source>
        <dbReference type="ARBA" id="ARBA00022741"/>
    </source>
</evidence>
<dbReference type="EC" id="6.3.4.19" evidence="8"/>
<dbReference type="InterPro" id="IPR012796">
    <property type="entry name" value="Lysidine-tRNA-synth_C"/>
</dbReference>
<keyword evidence="5 8" id="KW-0547">Nucleotide-binding</keyword>
<dbReference type="RefSeq" id="WP_307396644.1">
    <property type="nucleotide sequence ID" value="NZ_BAAADK010000008.1"/>
</dbReference>
<evidence type="ECO:0000256" key="3">
    <source>
        <dbReference type="ARBA" id="ARBA00022598"/>
    </source>
</evidence>
<dbReference type="PANTHER" id="PTHR43033">
    <property type="entry name" value="TRNA(ILE)-LYSIDINE SYNTHASE-RELATED"/>
    <property type="match status" value="1"/>
</dbReference>
<keyword evidence="11" id="KW-1185">Reference proteome</keyword>
<dbReference type="InterPro" id="IPR012094">
    <property type="entry name" value="tRNA_Ile_lys_synt"/>
</dbReference>
<comment type="function">
    <text evidence="8">Ligates lysine onto the cytidine present at position 34 of the AUA codon-specific tRNA(Ile) that contains the anticodon CAU, in an ATP-dependent manner. Cytidine is converted to lysidine, thus changing the amino acid specificity of the tRNA from methionine to isoleucine.</text>
</comment>
<evidence type="ECO:0000256" key="7">
    <source>
        <dbReference type="ARBA" id="ARBA00048539"/>
    </source>
</evidence>
<dbReference type="Proteomes" id="UP001235840">
    <property type="component" value="Unassembled WGS sequence"/>
</dbReference>
<dbReference type="SUPFAM" id="SSF82829">
    <property type="entry name" value="MesJ substrate recognition domain-like"/>
    <property type="match status" value="1"/>
</dbReference>
<dbReference type="SMART" id="SM00977">
    <property type="entry name" value="TilS_C"/>
    <property type="match status" value="1"/>
</dbReference>
<dbReference type="SUPFAM" id="SSF52402">
    <property type="entry name" value="Adenine nucleotide alpha hydrolases-like"/>
    <property type="match status" value="1"/>
</dbReference>
<comment type="similarity">
    <text evidence="8">Belongs to the tRNA(Ile)-lysidine synthase family.</text>
</comment>
<evidence type="ECO:0000313" key="11">
    <source>
        <dbReference type="Proteomes" id="UP001235840"/>
    </source>
</evidence>
<dbReference type="PANTHER" id="PTHR43033:SF1">
    <property type="entry name" value="TRNA(ILE)-LYSIDINE SYNTHASE-RELATED"/>
    <property type="match status" value="1"/>
</dbReference>
<feature type="domain" description="Lysidine-tRNA(Ile) synthetase C-terminal" evidence="9">
    <location>
        <begin position="411"/>
        <end position="483"/>
    </location>
</feature>
<dbReference type="InterPro" id="IPR011063">
    <property type="entry name" value="TilS/TtcA_N"/>
</dbReference>
<dbReference type="NCBIfam" id="TIGR02432">
    <property type="entry name" value="lysidine_TilS_N"/>
    <property type="match status" value="1"/>
</dbReference>
<dbReference type="EMBL" id="JAUSTY010000017">
    <property type="protein sequence ID" value="MDQ0167599.1"/>
    <property type="molecule type" value="Genomic_DNA"/>
</dbReference>
<evidence type="ECO:0000256" key="8">
    <source>
        <dbReference type="HAMAP-Rule" id="MF_01161"/>
    </source>
</evidence>
<reference evidence="10 11" key="1">
    <citation type="submission" date="2023-07" db="EMBL/GenBank/DDBJ databases">
        <title>Genomic Encyclopedia of Type Strains, Phase IV (KMG-IV): sequencing the most valuable type-strain genomes for metagenomic binning, comparative biology and taxonomic classification.</title>
        <authorList>
            <person name="Goeker M."/>
        </authorList>
    </citation>
    <scope>NUCLEOTIDE SEQUENCE [LARGE SCALE GENOMIC DNA]</scope>
    <source>
        <strain evidence="10 11">DSM 12751</strain>
    </source>
</reference>
<dbReference type="HAMAP" id="MF_01161">
    <property type="entry name" value="tRNA_Ile_lys_synt"/>
    <property type="match status" value="1"/>
</dbReference>
<proteinExistence type="inferred from homology"/>
<accession>A0ABT9W3F1</accession>
<keyword evidence="3 8" id="KW-0436">Ligase</keyword>
<dbReference type="GO" id="GO:0032267">
    <property type="term" value="F:tRNA(Ile)-lysidine synthase activity"/>
    <property type="evidence" value="ECO:0007669"/>
    <property type="project" value="UniProtKB-EC"/>
</dbReference>
<dbReference type="Gene3D" id="3.30.465.60">
    <property type="match status" value="1"/>
</dbReference>
<evidence type="ECO:0000256" key="6">
    <source>
        <dbReference type="ARBA" id="ARBA00022840"/>
    </source>
</evidence>
<dbReference type="Pfam" id="PF11734">
    <property type="entry name" value="TilS_C"/>
    <property type="match status" value="1"/>
</dbReference>
<gene>
    <name evidence="8" type="primary">tilS</name>
    <name evidence="10" type="ORF">J2S11_003524</name>
</gene>
<dbReference type="NCBIfam" id="TIGR02433">
    <property type="entry name" value="lysidine_TilS_C"/>
    <property type="match status" value="1"/>
</dbReference>
<evidence type="ECO:0000256" key="2">
    <source>
        <dbReference type="ARBA" id="ARBA00022490"/>
    </source>
</evidence>
<evidence type="ECO:0000256" key="4">
    <source>
        <dbReference type="ARBA" id="ARBA00022694"/>
    </source>
</evidence>
<sequence>MELDIHSFVAKHGLFQQGDSLLLAISGGVDSMALLHWFIQQREAQSLTLRVIHVNHQLRGEESERDQQHVEEMCRQWNVPCSSVRVDVVTYAREKRISKQVAARECRYQAFEQIAKQYDISIIATAHHADDQVETVLMRLIRGAGIQGLSGIPSLRRTNAYMIIRPFLKVAKKQLESYCQVHDIPYQFDQSNSMDDYTRNYVRHHVTPLLTELNPQLHEAIGDMTELLREENDWLTQEAKKYADQIIETKDAQQVTLNLSTFRHIPLPLQRRAILLILNCLSEPGSQWSKTHIDQLLELCIQEQGRKELHLPHSILVQKEYTNLTIGKRDAVQKHQVSSYYIRLPSEGELDVPELSLKIRVEAYRTALEDIQQQGKSVGKTVPDLPSEWRSLQSGQRYRAQFDLQQISLPLILRNRQPGDKIQPLGMKGHKKVKDIFIDAKIPQKERQRWPLIADQLDILWIPGIKRADRSKVNQKTEQCVVVTVEKL</sequence>
<comment type="subcellular location">
    <subcellularLocation>
        <location evidence="1 8">Cytoplasm</location>
    </subcellularLocation>
</comment>
<comment type="catalytic activity">
    <reaction evidence="7 8">
        <text>cytidine(34) in tRNA(Ile2) + L-lysine + ATP = lysidine(34) in tRNA(Ile2) + AMP + diphosphate + H(+)</text>
        <dbReference type="Rhea" id="RHEA:43744"/>
        <dbReference type="Rhea" id="RHEA-COMP:10625"/>
        <dbReference type="Rhea" id="RHEA-COMP:10670"/>
        <dbReference type="ChEBI" id="CHEBI:15378"/>
        <dbReference type="ChEBI" id="CHEBI:30616"/>
        <dbReference type="ChEBI" id="CHEBI:32551"/>
        <dbReference type="ChEBI" id="CHEBI:33019"/>
        <dbReference type="ChEBI" id="CHEBI:82748"/>
        <dbReference type="ChEBI" id="CHEBI:83665"/>
        <dbReference type="ChEBI" id="CHEBI:456215"/>
        <dbReference type="EC" id="6.3.4.19"/>
    </reaction>
</comment>
<dbReference type="Pfam" id="PF01171">
    <property type="entry name" value="ATP_bind_3"/>
    <property type="match status" value="1"/>
</dbReference>
<dbReference type="Pfam" id="PF09179">
    <property type="entry name" value="TilS"/>
    <property type="match status" value="1"/>
</dbReference>
<organism evidence="10 11">
    <name type="scientific">Caldalkalibacillus horti</name>
    <dbReference type="NCBI Taxonomy" id="77523"/>
    <lineage>
        <taxon>Bacteria</taxon>
        <taxon>Bacillati</taxon>
        <taxon>Bacillota</taxon>
        <taxon>Bacilli</taxon>
        <taxon>Bacillales</taxon>
        <taxon>Bacillaceae</taxon>
        <taxon>Caldalkalibacillus</taxon>
    </lineage>
</organism>
<keyword evidence="2 8" id="KW-0963">Cytoplasm</keyword>
<dbReference type="InterPro" id="IPR015262">
    <property type="entry name" value="tRNA_Ile_lys_synt_subst-bd"/>
</dbReference>
<protein>
    <recommendedName>
        <fullName evidence="8">tRNA(Ile)-lysidine synthase</fullName>
        <ecNumber evidence="8">6.3.4.19</ecNumber>
    </recommendedName>
    <alternativeName>
        <fullName evidence="8">tRNA(Ile)-2-lysyl-cytidine synthase</fullName>
    </alternativeName>
    <alternativeName>
        <fullName evidence="8">tRNA(Ile)-lysidine synthetase</fullName>
    </alternativeName>
</protein>
<evidence type="ECO:0000259" key="9">
    <source>
        <dbReference type="SMART" id="SM00977"/>
    </source>
</evidence>
<comment type="caution">
    <text evidence="10">The sequence shown here is derived from an EMBL/GenBank/DDBJ whole genome shotgun (WGS) entry which is preliminary data.</text>
</comment>
<feature type="binding site" evidence="8">
    <location>
        <begin position="26"/>
        <end position="31"/>
    </location>
    <ligand>
        <name>ATP</name>
        <dbReference type="ChEBI" id="CHEBI:30616"/>
    </ligand>
</feature>
<name>A0ABT9W3F1_9BACI</name>